<feature type="transmembrane region" description="Helical" evidence="1">
    <location>
        <begin position="12"/>
        <end position="29"/>
    </location>
</feature>
<evidence type="ECO:0000313" key="2">
    <source>
        <dbReference type="EMBL" id="HIU43616.1"/>
    </source>
</evidence>
<name>A0A9D1LLK6_9CLOT</name>
<proteinExistence type="predicted"/>
<evidence type="ECO:0000256" key="1">
    <source>
        <dbReference type="SAM" id="Phobius"/>
    </source>
</evidence>
<dbReference type="EMBL" id="DVMR01000041">
    <property type="protein sequence ID" value="HIU43616.1"/>
    <property type="molecule type" value="Genomic_DNA"/>
</dbReference>
<keyword evidence="1" id="KW-0472">Membrane</keyword>
<sequence>MQKLSVKNILRVLAVLIFVVGAFVGYDAGNQMFTVDGVVTYRFVVIDAVVTWFFAFAGGMLFWGIAKIIDLLEQK</sequence>
<dbReference type="Proteomes" id="UP000824073">
    <property type="component" value="Unassembled WGS sequence"/>
</dbReference>
<reference evidence="2" key="1">
    <citation type="submission" date="2020-10" db="EMBL/GenBank/DDBJ databases">
        <authorList>
            <person name="Gilroy R."/>
        </authorList>
    </citation>
    <scope>NUCLEOTIDE SEQUENCE</scope>
    <source>
        <strain evidence="2">CHK191-8634</strain>
    </source>
</reference>
<accession>A0A9D1LLK6</accession>
<comment type="caution">
    <text evidence="2">The sequence shown here is derived from an EMBL/GenBank/DDBJ whole genome shotgun (WGS) entry which is preliminary data.</text>
</comment>
<gene>
    <name evidence="2" type="ORF">IAB67_04880</name>
</gene>
<feature type="transmembrane region" description="Helical" evidence="1">
    <location>
        <begin position="41"/>
        <end position="66"/>
    </location>
</feature>
<keyword evidence="1" id="KW-1133">Transmembrane helix</keyword>
<reference evidence="2" key="2">
    <citation type="journal article" date="2021" name="PeerJ">
        <title>Extensive microbial diversity within the chicken gut microbiome revealed by metagenomics and culture.</title>
        <authorList>
            <person name="Gilroy R."/>
            <person name="Ravi A."/>
            <person name="Getino M."/>
            <person name="Pursley I."/>
            <person name="Horton D.L."/>
            <person name="Alikhan N.F."/>
            <person name="Baker D."/>
            <person name="Gharbi K."/>
            <person name="Hall N."/>
            <person name="Watson M."/>
            <person name="Adriaenssens E.M."/>
            <person name="Foster-Nyarko E."/>
            <person name="Jarju S."/>
            <person name="Secka A."/>
            <person name="Antonio M."/>
            <person name="Oren A."/>
            <person name="Chaudhuri R.R."/>
            <person name="La Ragione R."/>
            <person name="Hildebrand F."/>
            <person name="Pallen M.J."/>
        </authorList>
    </citation>
    <scope>NUCLEOTIDE SEQUENCE</scope>
    <source>
        <strain evidence="2">CHK191-8634</strain>
    </source>
</reference>
<evidence type="ECO:0000313" key="3">
    <source>
        <dbReference type="Proteomes" id="UP000824073"/>
    </source>
</evidence>
<dbReference type="AlphaFoldDB" id="A0A9D1LLK6"/>
<protein>
    <submittedName>
        <fullName evidence="2">Uncharacterized protein</fullName>
    </submittedName>
</protein>
<organism evidence="2 3">
    <name type="scientific">Candidatus Ventrousia excrementavium</name>
    <dbReference type="NCBI Taxonomy" id="2840961"/>
    <lineage>
        <taxon>Bacteria</taxon>
        <taxon>Bacillati</taxon>
        <taxon>Bacillota</taxon>
        <taxon>Clostridia</taxon>
        <taxon>Eubacteriales</taxon>
        <taxon>Clostridiaceae</taxon>
        <taxon>Clostridiaceae incertae sedis</taxon>
        <taxon>Candidatus Ventrousia</taxon>
    </lineage>
</organism>
<keyword evidence="1" id="KW-0812">Transmembrane</keyword>